<protein>
    <submittedName>
        <fullName evidence="1">Uncharacterized protein</fullName>
    </submittedName>
</protein>
<gene>
    <name evidence="1" type="ORF">PENSUB_4687</name>
</gene>
<dbReference type="EMBL" id="MNBE01000043">
    <property type="protein sequence ID" value="OKP14937.1"/>
    <property type="molecule type" value="Genomic_DNA"/>
</dbReference>
<name>A0A1Q5UR31_9EURO</name>
<proteinExistence type="predicted"/>
<comment type="caution">
    <text evidence="1">The sequence shown here is derived from an EMBL/GenBank/DDBJ whole genome shotgun (WGS) entry which is preliminary data.</text>
</comment>
<dbReference type="Proteomes" id="UP000186955">
    <property type="component" value="Unassembled WGS sequence"/>
</dbReference>
<sequence length="53" mass="5351">MGKVPPSPGSLSSIVCAQPVCATGRPAVTQVTSAGLWLAGINGNSVLTRELEE</sequence>
<keyword evidence="2" id="KW-1185">Reference proteome</keyword>
<accession>A0A1Q5UR31</accession>
<organism evidence="1 2">
    <name type="scientific">Penicillium subrubescens</name>
    <dbReference type="NCBI Taxonomy" id="1316194"/>
    <lineage>
        <taxon>Eukaryota</taxon>
        <taxon>Fungi</taxon>
        <taxon>Dikarya</taxon>
        <taxon>Ascomycota</taxon>
        <taxon>Pezizomycotina</taxon>
        <taxon>Eurotiomycetes</taxon>
        <taxon>Eurotiomycetidae</taxon>
        <taxon>Eurotiales</taxon>
        <taxon>Aspergillaceae</taxon>
        <taxon>Penicillium</taxon>
    </lineage>
</organism>
<dbReference type="AlphaFoldDB" id="A0A1Q5UR31"/>
<reference evidence="1 2" key="1">
    <citation type="submission" date="2016-10" db="EMBL/GenBank/DDBJ databases">
        <title>Genome sequence of the ascomycete fungus Penicillium subrubescens.</title>
        <authorList>
            <person name="De Vries R.P."/>
            <person name="Peng M."/>
            <person name="Dilokpimol A."/>
            <person name="Hilden K."/>
            <person name="Makela M.R."/>
            <person name="Grigoriev I."/>
            <person name="Riley R."/>
            <person name="Granchi Z."/>
        </authorList>
    </citation>
    <scope>NUCLEOTIDE SEQUENCE [LARGE SCALE GENOMIC DNA]</scope>
    <source>
        <strain evidence="1 2">CBS 132785</strain>
    </source>
</reference>
<evidence type="ECO:0000313" key="1">
    <source>
        <dbReference type="EMBL" id="OKP14937.1"/>
    </source>
</evidence>
<evidence type="ECO:0000313" key="2">
    <source>
        <dbReference type="Proteomes" id="UP000186955"/>
    </source>
</evidence>